<gene>
    <name evidence="4" type="ORF">FGL95_09220</name>
</gene>
<dbReference type="Pfam" id="PF14219">
    <property type="entry name" value="DUF4328"/>
    <property type="match status" value="1"/>
</dbReference>
<comment type="caution">
    <text evidence="4">The sequence shown here is derived from an EMBL/GenBank/DDBJ whole genome shotgun (WGS) entry which is preliminary data.</text>
</comment>
<dbReference type="InterPro" id="IPR025565">
    <property type="entry name" value="DUF4328"/>
</dbReference>
<feature type="transmembrane region" description="Helical" evidence="2">
    <location>
        <begin position="151"/>
        <end position="174"/>
    </location>
</feature>
<sequence>MNAPRQRASVVQVCSRCGAKWRVPGGPAQWCPRCNGALLAPGAEGPRRTVRWVARRPDANVVKPAPAVARPAATPRYSYIPRWGFVDLPADSEPEPQSRLAVLGAKAVPLLAATAVMFILAALAEAGRYGILLRNRTRLIDPTLLAVSDATVWATGILAPVLAVAAAVACVGWLRAARQREFARVDRTDTRSTRILALGCLVPVVNLVFPGVFLEEFTRTALPRTRKLIRVWWCAWVFGAAVSVASVLWHFNGSYQGEADSVSFNAFADIVAACVALLTILVIRTIDGHDVLGRRRAPKRWTVATGPARPVIEPVRSAAEREDEREDERKDETAQQEVMAK</sequence>
<feature type="domain" description="DUF4328" evidence="3">
    <location>
        <begin position="136"/>
        <end position="287"/>
    </location>
</feature>
<dbReference type="RefSeq" id="WP_169585968.1">
    <property type="nucleotide sequence ID" value="NZ_VCQU01000003.1"/>
</dbReference>
<proteinExistence type="predicted"/>
<accession>A0A848KG74</accession>
<keyword evidence="5" id="KW-1185">Reference proteome</keyword>
<feature type="compositionally biased region" description="Basic and acidic residues" evidence="1">
    <location>
        <begin position="318"/>
        <end position="333"/>
    </location>
</feature>
<dbReference type="AlphaFoldDB" id="A0A848KG74"/>
<organism evidence="4 5">
    <name type="scientific">Antrihabitans stalactiti</name>
    <dbReference type="NCBI Taxonomy" id="2584121"/>
    <lineage>
        <taxon>Bacteria</taxon>
        <taxon>Bacillati</taxon>
        <taxon>Actinomycetota</taxon>
        <taxon>Actinomycetes</taxon>
        <taxon>Mycobacteriales</taxon>
        <taxon>Nocardiaceae</taxon>
        <taxon>Antrihabitans</taxon>
    </lineage>
</organism>
<feature type="transmembrane region" description="Helical" evidence="2">
    <location>
        <begin position="229"/>
        <end position="251"/>
    </location>
</feature>
<reference evidence="4 5" key="1">
    <citation type="submission" date="2019-05" db="EMBL/GenBank/DDBJ databases">
        <authorList>
            <person name="Lee S.D."/>
        </authorList>
    </citation>
    <scope>NUCLEOTIDE SEQUENCE [LARGE SCALE GENOMIC DNA]</scope>
    <source>
        <strain evidence="4 5">YC2-7</strain>
    </source>
</reference>
<keyword evidence="2" id="KW-0472">Membrane</keyword>
<evidence type="ECO:0000256" key="2">
    <source>
        <dbReference type="SAM" id="Phobius"/>
    </source>
</evidence>
<evidence type="ECO:0000313" key="5">
    <source>
        <dbReference type="Proteomes" id="UP000535543"/>
    </source>
</evidence>
<evidence type="ECO:0000259" key="3">
    <source>
        <dbReference type="Pfam" id="PF14219"/>
    </source>
</evidence>
<feature type="transmembrane region" description="Helical" evidence="2">
    <location>
        <begin position="107"/>
        <end position="131"/>
    </location>
</feature>
<evidence type="ECO:0000313" key="4">
    <source>
        <dbReference type="EMBL" id="NMN95210.1"/>
    </source>
</evidence>
<reference evidence="4 5" key="2">
    <citation type="submission" date="2020-06" db="EMBL/GenBank/DDBJ databases">
        <title>Antribacter stalactiti gen. nov., sp. nov., a new member of the family Nacardiaceae isolated from a cave.</title>
        <authorList>
            <person name="Kim I.S."/>
        </authorList>
    </citation>
    <scope>NUCLEOTIDE SEQUENCE [LARGE SCALE GENOMIC DNA]</scope>
    <source>
        <strain evidence="4 5">YC2-7</strain>
    </source>
</reference>
<feature type="region of interest" description="Disordered" evidence="1">
    <location>
        <begin position="303"/>
        <end position="341"/>
    </location>
</feature>
<keyword evidence="2" id="KW-0812">Transmembrane</keyword>
<feature type="transmembrane region" description="Helical" evidence="2">
    <location>
        <begin position="263"/>
        <end position="286"/>
    </location>
</feature>
<evidence type="ECO:0000256" key="1">
    <source>
        <dbReference type="SAM" id="MobiDB-lite"/>
    </source>
</evidence>
<keyword evidence="2" id="KW-1133">Transmembrane helix</keyword>
<protein>
    <submittedName>
        <fullName evidence="4">DUF4328 domain-containing protein</fullName>
    </submittedName>
</protein>
<dbReference type="EMBL" id="VCQU01000003">
    <property type="protein sequence ID" value="NMN95210.1"/>
    <property type="molecule type" value="Genomic_DNA"/>
</dbReference>
<name>A0A848KG74_9NOCA</name>
<feature type="transmembrane region" description="Helical" evidence="2">
    <location>
        <begin position="195"/>
        <end position="214"/>
    </location>
</feature>
<dbReference type="Proteomes" id="UP000535543">
    <property type="component" value="Unassembled WGS sequence"/>
</dbReference>